<dbReference type="AlphaFoldDB" id="A0A7K1XVS8"/>
<dbReference type="InterPro" id="IPR022441">
    <property type="entry name" value="Para_beta_helix_rpt-2"/>
</dbReference>
<dbReference type="EMBL" id="WVHS01000002">
    <property type="protein sequence ID" value="MXV15080.1"/>
    <property type="molecule type" value="Genomic_DNA"/>
</dbReference>
<comment type="caution">
    <text evidence="2">The sequence shown here is derived from an EMBL/GenBank/DDBJ whole genome shotgun (WGS) entry which is preliminary data.</text>
</comment>
<feature type="signal peptide" evidence="1">
    <location>
        <begin position="1"/>
        <end position="20"/>
    </location>
</feature>
<dbReference type="Proteomes" id="UP000451233">
    <property type="component" value="Unassembled WGS sequence"/>
</dbReference>
<evidence type="ECO:0008006" key="4">
    <source>
        <dbReference type="Google" id="ProtNLM"/>
    </source>
</evidence>
<dbReference type="SMART" id="SM00710">
    <property type="entry name" value="PbH1"/>
    <property type="match status" value="4"/>
</dbReference>
<keyword evidence="1" id="KW-0732">Signal</keyword>
<evidence type="ECO:0000313" key="3">
    <source>
        <dbReference type="Proteomes" id="UP000451233"/>
    </source>
</evidence>
<feature type="chain" id="PRO_5029814883" description="Right-handed parallel beta-helix repeat-containing protein" evidence="1">
    <location>
        <begin position="21"/>
        <end position="391"/>
    </location>
</feature>
<name>A0A7K1XVS8_9SPHI</name>
<dbReference type="NCBIfam" id="TIGR03804">
    <property type="entry name" value="para_beta_helix"/>
    <property type="match status" value="1"/>
</dbReference>
<dbReference type="Gene3D" id="2.160.20.10">
    <property type="entry name" value="Single-stranded right-handed beta-helix, Pectin lyase-like"/>
    <property type="match status" value="1"/>
</dbReference>
<protein>
    <recommendedName>
        <fullName evidence="4">Right-handed parallel beta-helix repeat-containing protein</fullName>
    </recommendedName>
</protein>
<dbReference type="Pfam" id="PF14592">
    <property type="entry name" value="Chondroitinas_B"/>
    <property type="match status" value="1"/>
</dbReference>
<keyword evidence="3" id="KW-1185">Reference proteome</keyword>
<gene>
    <name evidence="2" type="ORF">GS398_07200</name>
</gene>
<accession>A0A7K1XVS8</accession>
<dbReference type="InterPro" id="IPR011050">
    <property type="entry name" value="Pectin_lyase_fold/virulence"/>
</dbReference>
<dbReference type="SUPFAM" id="SSF51126">
    <property type="entry name" value="Pectin lyase-like"/>
    <property type="match status" value="1"/>
</dbReference>
<dbReference type="RefSeq" id="WP_160906101.1">
    <property type="nucleotide sequence ID" value="NZ_WVHS01000002.1"/>
</dbReference>
<evidence type="ECO:0000256" key="1">
    <source>
        <dbReference type="SAM" id="SignalP"/>
    </source>
</evidence>
<dbReference type="InterPro" id="IPR039513">
    <property type="entry name" value="PL-6"/>
</dbReference>
<dbReference type="InterPro" id="IPR012334">
    <property type="entry name" value="Pectin_lyas_fold"/>
</dbReference>
<organism evidence="2 3">
    <name type="scientific">Hufsiella ginkgonis</name>
    <dbReference type="NCBI Taxonomy" id="2695274"/>
    <lineage>
        <taxon>Bacteria</taxon>
        <taxon>Pseudomonadati</taxon>
        <taxon>Bacteroidota</taxon>
        <taxon>Sphingobacteriia</taxon>
        <taxon>Sphingobacteriales</taxon>
        <taxon>Sphingobacteriaceae</taxon>
        <taxon>Hufsiella</taxon>
    </lineage>
</organism>
<sequence length="391" mass="42179">MKKLILSILFVMLYADPAFATIYQVGNEQELKNVLPKLAAGDEVVIADGNYGNWSVEIAAVGTAQKPVVIRGASTGGVIFSGEVNKPLFVLTGKYTVLSGITFKECVLGKADGKSGVLAELKNSSYCRITQCVFTHNVAKVQFMPLIIVSGNGTSNKIDHCTVTANTDSQDFQVKITGDSNPQFTLIESNVFKDKAKVSWSNNNGGECIQVGQDPVLLGTRESNTTVKNNRFTHCDGEPEVISNKSSRNSYIDNYFGDNDGELVMRGGHDCIISGNTFEGGSGGIRVNGSGHTITNNKITGVKTAIRLMYGMTKGKIETGFYVAPGNCTITGNQITHATIGILVGDQKDADWTGKFDTKRYPSPVIQSVAPYDNKIENNQFKEVKTNTVTQ</sequence>
<dbReference type="InterPro" id="IPR006626">
    <property type="entry name" value="PbH1"/>
</dbReference>
<proteinExistence type="predicted"/>
<reference evidence="2 3" key="1">
    <citation type="submission" date="2019-11" db="EMBL/GenBank/DDBJ databases">
        <title>Pedobacter sp. HMF7056 Genome sequencing and assembly.</title>
        <authorList>
            <person name="Kang H."/>
            <person name="Kim H."/>
            <person name="Joh K."/>
        </authorList>
    </citation>
    <scope>NUCLEOTIDE SEQUENCE [LARGE SCALE GENOMIC DNA]</scope>
    <source>
        <strain evidence="2 3">HMF7056</strain>
    </source>
</reference>
<evidence type="ECO:0000313" key="2">
    <source>
        <dbReference type="EMBL" id="MXV15080.1"/>
    </source>
</evidence>